<name>A0A1U7CX05_9BACT</name>
<accession>A0A1U7CX05</accession>
<evidence type="ECO:0000256" key="1">
    <source>
        <dbReference type="SAM" id="MobiDB-lite"/>
    </source>
</evidence>
<proteinExistence type="predicted"/>
<dbReference type="OrthoDB" id="261684at2"/>
<feature type="region of interest" description="Disordered" evidence="1">
    <location>
        <begin position="423"/>
        <end position="450"/>
    </location>
</feature>
<feature type="compositionally biased region" description="Basic and acidic residues" evidence="1">
    <location>
        <begin position="509"/>
        <end position="537"/>
    </location>
</feature>
<feature type="transmembrane region" description="Helical" evidence="2">
    <location>
        <begin position="12"/>
        <end position="33"/>
    </location>
</feature>
<evidence type="ECO:0000313" key="3">
    <source>
        <dbReference type="EMBL" id="APW63465.1"/>
    </source>
</evidence>
<keyword evidence="2" id="KW-0812">Transmembrane</keyword>
<feature type="region of interest" description="Disordered" evidence="1">
    <location>
        <begin position="488"/>
        <end position="595"/>
    </location>
</feature>
<dbReference type="STRING" id="1387353.BSF38_05034"/>
<keyword evidence="2" id="KW-1133">Transmembrane helix</keyword>
<dbReference type="Proteomes" id="UP000186309">
    <property type="component" value="Chromosome"/>
</dbReference>
<dbReference type="KEGG" id="pbor:BSF38_05034"/>
<dbReference type="AlphaFoldDB" id="A0A1U7CX05"/>
<dbReference type="RefSeq" id="WP_076349802.1">
    <property type="nucleotide sequence ID" value="NZ_CP019082.1"/>
</dbReference>
<organism evidence="3 4">
    <name type="scientific">Paludisphaera borealis</name>
    <dbReference type="NCBI Taxonomy" id="1387353"/>
    <lineage>
        <taxon>Bacteria</taxon>
        <taxon>Pseudomonadati</taxon>
        <taxon>Planctomycetota</taxon>
        <taxon>Planctomycetia</taxon>
        <taxon>Isosphaerales</taxon>
        <taxon>Isosphaeraceae</taxon>
        <taxon>Paludisphaera</taxon>
    </lineage>
</organism>
<protein>
    <submittedName>
        <fullName evidence="3">Uncharacterized protein</fullName>
    </submittedName>
</protein>
<evidence type="ECO:0000256" key="2">
    <source>
        <dbReference type="SAM" id="Phobius"/>
    </source>
</evidence>
<reference evidence="4" key="1">
    <citation type="submission" date="2016-12" db="EMBL/GenBank/DDBJ databases">
        <title>Comparative genomics of four Isosphaeraceae planctomycetes: a common pool of plasmids and glycoside hydrolase genes.</title>
        <authorList>
            <person name="Ivanova A."/>
        </authorList>
    </citation>
    <scope>NUCLEOTIDE SEQUENCE [LARGE SCALE GENOMIC DNA]</scope>
    <source>
        <strain evidence="4">PX4</strain>
    </source>
</reference>
<feature type="compositionally biased region" description="Low complexity" evidence="1">
    <location>
        <begin position="574"/>
        <end position="587"/>
    </location>
</feature>
<feature type="compositionally biased region" description="Basic and acidic residues" evidence="1">
    <location>
        <begin position="433"/>
        <end position="450"/>
    </location>
</feature>
<dbReference type="EMBL" id="CP019082">
    <property type="protein sequence ID" value="APW63465.1"/>
    <property type="molecule type" value="Genomic_DNA"/>
</dbReference>
<sequence>MDQLKEFLRQVVKYRFWISVVTATLFAGGAYVLGSGPIQKKTTDETTKITSAAKEVQQYASPTVPTPAYKPIVEEKTVVLTKDVDTAWKELYDRQAPLLTWPEPVAERFKKWGRQWPTEAADGAVQIAIIDYTEAYQKYVDEVFKTFHPFDYDTGEGIVASPPSAVLLRSSVFDLNKQAPKLGEVWASQERLWAQRTVLEVVANVNRNATDWDSARLKEIKVLEVGNASAQDQRSIAKGDELTAPEAIKAPNEPEEEEVPAGGMGGGSMMAMASMMGGGMGGRGAGASQGPEDVMFLTPEGGATQYKILPIMMTVLIDQDHVQDLLVELENSPMAIEVMDFELRRPESRVVKPEKGVAPMGYSGGMMGGMMGSMMGRGGMRSGPMGYGGMSSMMSSMMARGGGMRGGPGGDSMGGMSSMMSSMMGGAGGAAVAEKKGTDQRSVDRAKERQEAEKAIESIKGTSLFDPYFNILELTVYGRARFYNQPPADIEAPASPGDADAPTTATGDEPAKGEAAKAEAPKADSADAEAPKTETPKAESPVMTPKAEAPKAETPKAESPDVAPKAETPKTETPKAAPADAKAAPPDAKAEAPKS</sequence>
<keyword evidence="2" id="KW-0472">Membrane</keyword>
<evidence type="ECO:0000313" key="4">
    <source>
        <dbReference type="Proteomes" id="UP000186309"/>
    </source>
</evidence>
<keyword evidence="4" id="KW-1185">Reference proteome</keyword>
<feature type="region of interest" description="Disordered" evidence="1">
    <location>
        <begin position="233"/>
        <end position="268"/>
    </location>
</feature>
<feature type="compositionally biased region" description="Basic and acidic residues" evidence="1">
    <location>
        <begin position="548"/>
        <end position="559"/>
    </location>
</feature>
<gene>
    <name evidence="3" type="ORF">BSF38_05034</name>
</gene>